<dbReference type="STRING" id="1173027.Mic7113_2970"/>
<dbReference type="InterPro" id="IPR028098">
    <property type="entry name" value="Glyco_trans_4-like_N"/>
</dbReference>
<protein>
    <submittedName>
        <fullName evidence="3">Glycosyltransferase</fullName>
    </submittedName>
</protein>
<name>K9WEV9_9CYAN</name>
<keyword evidence="4" id="KW-1185">Reference proteome</keyword>
<dbReference type="eggNOG" id="COG0438">
    <property type="taxonomic scope" value="Bacteria"/>
</dbReference>
<organism evidence="3 4">
    <name type="scientific">Allocoleopsis franciscana PCC 7113</name>
    <dbReference type="NCBI Taxonomy" id="1173027"/>
    <lineage>
        <taxon>Bacteria</taxon>
        <taxon>Bacillati</taxon>
        <taxon>Cyanobacteriota</taxon>
        <taxon>Cyanophyceae</taxon>
        <taxon>Coleofasciculales</taxon>
        <taxon>Coleofasciculaceae</taxon>
        <taxon>Allocoleopsis</taxon>
        <taxon>Allocoleopsis franciscana</taxon>
    </lineage>
</organism>
<keyword evidence="3" id="KW-0808">Transferase</keyword>
<evidence type="ECO:0000313" key="3">
    <source>
        <dbReference type="EMBL" id="AFZ18743.1"/>
    </source>
</evidence>
<feature type="domain" description="Glycosyltransferase subfamily 4-like N-terminal" evidence="2">
    <location>
        <begin position="22"/>
        <end position="173"/>
    </location>
</feature>
<dbReference type="PANTHER" id="PTHR45947">
    <property type="entry name" value="SULFOQUINOVOSYL TRANSFERASE SQD2"/>
    <property type="match status" value="1"/>
</dbReference>
<dbReference type="Proteomes" id="UP000010471">
    <property type="component" value="Chromosome"/>
</dbReference>
<reference evidence="3 4" key="1">
    <citation type="submission" date="2012-06" db="EMBL/GenBank/DDBJ databases">
        <title>Finished chromosome of genome of Microcoleus sp. PCC 7113.</title>
        <authorList>
            <consortium name="US DOE Joint Genome Institute"/>
            <person name="Gugger M."/>
            <person name="Coursin T."/>
            <person name="Rippka R."/>
            <person name="Tandeau De Marsac N."/>
            <person name="Huntemann M."/>
            <person name="Wei C.-L."/>
            <person name="Han J."/>
            <person name="Detter J.C."/>
            <person name="Han C."/>
            <person name="Tapia R."/>
            <person name="Chen A."/>
            <person name="Kyrpides N."/>
            <person name="Mavromatis K."/>
            <person name="Markowitz V."/>
            <person name="Szeto E."/>
            <person name="Ivanova N."/>
            <person name="Pagani I."/>
            <person name="Pati A."/>
            <person name="Goodwin L."/>
            <person name="Nordberg H.P."/>
            <person name="Cantor M.N."/>
            <person name="Hua S.X."/>
            <person name="Woyke T."/>
            <person name="Kerfeld C.A."/>
        </authorList>
    </citation>
    <scope>NUCLEOTIDE SEQUENCE [LARGE SCALE GENOMIC DNA]</scope>
    <source>
        <strain evidence="3 4">PCC 7113</strain>
    </source>
</reference>
<dbReference type="Pfam" id="PF00534">
    <property type="entry name" value="Glycos_transf_1"/>
    <property type="match status" value="1"/>
</dbReference>
<evidence type="ECO:0000313" key="4">
    <source>
        <dbReference type="Proteomes" id="UP000010471"/>
    </source>
</evidence>
<dbReference type="Gene3D" id="3.40.50.2000">
    <property type="entry name" value="Glycogen Phosphorylase B"/>
    <property type="match status" value="2"/>
</dbReference>
<dbReference type="RefSeq" id="WP_015182892.1">
    <property type="nucleotide sequence ID" value="NC_019738.1"/>
</dbReference>
<feature type="domain" description="Glycosyl transferase family 1" evidence="1">
    <location>
        <begin position="184"/>
        <end position="352"/>
    </location>
</feature>
<dbReference type="Pfam" id="PF13439">
    <property type="entry name" value="Glyco_transf_4"/>
    <property type="match status" value="1"/>
</dbReference>
<gene>
    <name evidence="3" type="ORF">Mic7113_2970</name>
</gene>
<dbReference type="OrthoDB" id="525353at2"/>
<accession>K9WEV9</accession>
<dbReference type="PANTHER" id="PTHR45947:SF3">
    <property type="entry name" value="SULFOQUINOVOSYL TRANSFERASE SQD2"/>
    <property type="match status" value="1"/>
</dbReference>
<dbReference type="SUPFAM" id="SSF53756">
    <property type="entry name" value="UDP-Glycosyltransferase/glycogen phosphorylase"/>
    <property type="match status" value="1"/>
</dbReference>
<dbReference type="KEGG" id="mic:Mic7113_2970"/>
<dbReference type="HOGENOM" id="CLU_058780_0_0_3"/>
<evidence type="ECO:0000259" key="2">
    <source>
        <dbReference type="Pfam" id="PF13439"/>
    </source>
</evidence>
<dbReference type="InterPro" id="IPR050194">
    <property type="entry name" value="Glycosyltransferase_grp1"/>
</dbReference>
<dbReference type="GO" id="GO:0016758">
    <property type="term" value="F:hexosyltransferase activity"/>
    <property type="evidence" value="ECO:0007669"/>
    <property type="project" value="TreeGrafter"/>
</dbReference>
<sequence length="393" mass="45176">MKIRVMYVMATNLRSKTFEWICRDLNKEKFELSFIIFDQGKTNLVEYLVTQNIPCLSIKYSGIQNLFWATWQIYHYCRRNKIDIVHAHGVDPCIASFIAAYFAGVKIRIQTRHHGGPFPFPLRSPWSGVYDRFINFLSSKIIAPSQNVKNLLVSCDKAAPNKIVLIRYGFDLEAFTNVSEENVQTIRDKYNIGNVAPVIGVIARYVEWKGVHYIIPAFQRLLEDYPSAFLVLANARGRDSDVIHRQLQSIPDDRYVEIPFEDDLFSLYKIFDVFVHVPITPTQEASGQVYVESLAAGIPSVFTLAAPVDEFVIHNKHAYVVDYQSSEQIYTGIKTILENHSLRESLVCNGYQEVQERFNIKSVISSLETLYFSEFETIKRGRGSQRLPRVHPS</sequence>
<dbReference type="InterPro" id="IPR001296">
    <property type="entry name" value="Glyco_trans_1"/>
</dbReference>
<dbReference type="CDD" id="cd03801">
    <property type="entry name" value="GT4_PimA-like"/>
    <property type="match status" value="1"/>
</dbReference>
<dbReference type="EMBL" id="CP003630">
    <property type="protein sequence ID" value="AFZ18743.1"/>
    <property type="molecule type" value="Genomic_DNA"/>
</dbReference>
<proteinExistence type="predicted"/>
<evidence type="ECO:0000259" key="1">
    <source>
        <dbReference type="Pfam" id="PF00534"/>
    </source>
</evidence>
<dbReference type="AlphaFoldDB" id="K9WEV9"/>